<reference evidence="2 3" key="1">
    <citation type="submission" date="2023-07" db="EMBL/GenBank/DDBJ databases">
        <title>Sequencing the genomes of 1000 actinobacteria strains.</title>
        <authorList>
            <person name="Klenk H.-P."/>
        </authorList>
    </citation>
    <scope>NUCLEOTIDE SEQUENCE [LARGE SCALE GENOMIC DNA]</scope>
    <source>
        <strain evidence="2 3">DSM 20167</strain>
    </source>
</reference>
<keyword evidence="1" id="KW-0812">Transmembrane</keyword>
<comment type="caution">
    <text evidence="2">The sequence shown here is derived from an EMBL/GenBank/DDBJ whole genome shotgun (WGS) entry which is preliminary data.</text>
</comment>
<gene>
    <name evidence="2" type="ORF">J2S64_004004</name>
</gene>
<sequence>METTGSGSSTSSYRANERLARERSQFGGVKVGSAFFGWVTAMGITVLLTALITAFGAGVGLATDTDLGTATESVAGNPDATAWISAIVLVLVLLLAYFCGGYVAGRMARFNGMRQGMAVWLWAIIAAIAVAALTVLANVKFEALGQLNGIPQLPMDGAMSALGWIALAIAVIVPLLGAILGGQAGMHYHRRVDRNSENIYRAP</sequence>
<dbReference type="Proteomes" id="UP001183817">
    <property type="component" value="Unassembled WGS sequence"/>
</dbReference>
<evidence type="ECO:0000313" key="3">
    <source>
        <dbReference type="Proteomes" id="UP001183817"/>
    </source>
</evidence>
<feature type="transmembrane region" description="Helical" evidence="1">
    <location>
        <begin position="161"/>
        <end position="181"/>
    </location>
</feature>
<feature type="transmembrane region" description="Helical" evidence="1">
    <location>
        <begin position="82"/>
        <end position="105"/>
    </location>
</feature>
<dbReference type="EMBL" id="JAVDYI010000001">
    <property type="protein sequence ID" value="MDR7360313.1"/>
    <property type="molecule type" value="Genomic_DNA"/>
</dbReference>
<feature type="transmembrane region" description="Helical" evidence="1">
    <location>
        <begin position="117"/>
        <end position="141"/>
    </location>
</feature>
<organism evidence="2 3">
    <name type="scientific">Paeniglutamicibacter sulfureus</name>
    <dbReference type="NCBI Taxonomy" id="43666"/>
    <lineage>
        <taxon>Bacteria</taxon>
        <taxon>Bacillati</taxon>
        <taxon>Actinomycetota</taxon>
        <taxon>Actinomycetes</taxon>
        <taxon>Micrococcales</taxon>
        <taxon>Micrococcaceae</taxon>
        <taxon>Paeniglutamicibacter</taxon>
    </lineage>
</organism>
<evidence type="ECO:0000313" key="2">
    <source>
        <dbReference type="EMBL" id="MDR7360313.1"/>
    </source>
</evidence>
<dbReference type="RefSeq" id="WP_264269376.1">
    <property type="nucleotide sequence ID" value="NZ_BAAAWO010000001.1"/>
</dbReference>
<keyword evidence="1" id="KW-0472">Membrane</keyword>
<accession>A0ABU2BRD8</accession>
<name>A0ABU2BRD8_9MICC</name>
<evidence type="ECO:0000256" key="1">
    <source>
        <dbReference type="SAM" id="Phobius"/>
    </source>
</evidence>
<keyword evidence="1" id="KW-1133">Transmembrane helix</keyword>
<protein>
    <submittedName>
        <fullName evidence="2">Uncharacterized membrane protein YhaH (DUF805 family)</fullName>
    </submittedName>
</protein>
<keyword evidence="3" id="KW-1185">Reference proteome</keyword>
<feature type="transmembrane region" description="Helical" evidence="1">
    <location>
        <begin position="35"/>
        <end position="62"/>
    </location>
</feature>
<proteinExistence type="predicted"/>